<dbReference type="Proteomes" id="UP000007014">
    <property type="component" value="Chromosome 16"/>
</dbReference>
<feature type="region of interest" description="Disordered" evidence="10">
    <location>
        <begin position="597"/>
        <end position="738"/>
    </location>
</feature>
<feature type="compositionally biased region" description="Polar residues" evidence="10">
    <location>
        <begin position="103"/>
        <end position="125"/>
    </location>
</feature>
<feature type="compositionally biased region" description="Polar residues" evidence="10">
    <location>
        <begin position="451"/>
        <end position="475"/>
    </location>
</feature>
<sequence>MSSLPSQAGSGGSGGDPGERKPFPAFSFGAAKPEGGLMSANALGALSTAGSGASVSFGSGSGTSSQPLGAKFGFGAGTESKGAAAAPFPGTFGQAAQTPQSFSFLNPASGSLQQQATAQNTASGVASSTPGTGLPGGFGFGARAEAPPAPAATASSNVPRFEIGAGFMSSAPAAGQERPLSSFGAAGSAAAPGTSAAAAAARQPPQPSATPPAGSSGAGNWFAAGTSSGSVPVGKGASDAQHPGTASGVAAPTAPFNIPSSAAPSSATGTSTSTSTAPGNADRAGTGPNPSPPFSFLARSTQDNARESSTGTALFGSSSTLKSAPDNSQSAATGHEGRQSETAGANRPAFSFGSSVQSGAQNQQNQGQAQPEQKQQPFSFGAASGVTTGGAQLRFAPPLDTKGAPAAAPTIPGSSQAAPGTALGASPNAAGGASGNAGGSTAPSSTSSLSQEASGTASSSLQFGMQSRSDSSAQEKATAATSQPAAQARPLAASPFSLAGSGTTNQDSTNTAQTKQQTESPWATSAPRASATGIVISNGSDAAAPSPAQDVSQKHTSAAASQALPKASEQASRAEQALPVGSANAAVAGHAAANRSLPFDSTRYGGFGSTQPNAAETGAGNTTPASLRTANEQQQQQQQQRESTDTQVKSESRDLKQAGPVNREPQVSLFTSPGAATGTTPSASVAGAGNGAFRSASQANASAGRPETKQPTQTAASAAATTQPTRAAQAAPNWGPVRMPSAIEDKNVGEITVFFRDTISRLVEQFHRQAQQVARLDRQVIEQQERLVQLLQETEHTESLMQHMEKELDFILQQQSELHKALTTIEEQVRGTLSLASAGEQAWQAEFAASLAGAVEQEREKYHRIAEQAKQELDQVYQVIGQCIRELNHVQGASSGELGASTSSVSNAAAGVFGYPAAYTDDEQVPLLTILNVHLDTLELLSTQKNDLEHRITELEKVLHTITADPRFSLPAARPQAALR</sequence>
<feature type="coiled-coil region" evidence="9">
    <location>
        <begin position="938"/>
        <end position="965"/>
    </location>
</feature>
<feature type="compositionally biased region" description="Polar residues" evidence="10">
    <location>
        <begin position="609"/>
        <end position="632"/>
    </location>
</feature>
<dbReference type="Gramene" id="CMP228CT">
    <property type="protein sequence ID" value="CMP228CT"/>
    <property type="gene ID" value="CMP228C"/>
</dbReference>
<dbReference type="STRING" id="280699.M1UVA1"/>
<evidence type="ECO:0000259" key="11">
    <source>
        <dbReference type="Pfam" id="PF05064"/>
    </source>
</evidence>
<evidence type="ECO:0000256" key="8">
    <source>
        <dbReference type="ARBA" id="ARBA00023242"/>
    </source>
</evidence>
<dbReference type="PANTHER" id="PTHR12084">
    <property type="entry name" value="NUCLEAR PORE GLYCOPROTEIN P62-RELATED"/>
    <property type="match status" value="1"/>
</dbReference>
<keyword evidence="8" id="KW-0539">Nucleus</keyword>
<feature type="compositionally biased region" description="Low complexity" evidence="10">
    <location>
        <begin position="477"/>
        <end position="488"/>
    </location>
</feature>
<feature type="region of interest" description="Disordered" evidence="10">
    <location>
        <begin position="103"/>
        <end position="155"/>
    </location>
</feature>
<feature type="compositionally biased region" description="Basic and acidic residues" evidence="10">
    <location>
        <begin position="642"/>
        <end position="656"/>
    </location>
</feature>
<dbReference type="Gene3D" id="1.20.5.170">
    <property type="match status" value="1"/>
</dbReference>
<reference evidence="12 13" key="1">
    <citation type="journal article" date="2004" name="Nature">
        <title>Genome sequence of the ultrasmall unicellular red alga Cyanidioschyzon merolae 10D.</title>
        <authorList>
            <person name="Matsuzaki M."/>
            <person name="Misumi O."/>
            <person name="Shin-i T."/>
            <person name="Maruyama S."/>
            <person name="Takahara M."/>
            <person name="Miyagishima S."/>
            <person name="Mori T."/>
            <person name="Nishida K."/>
            <person name="Yagisawa F."/>
            <person name="Nishida K."/>
            <person name="Yoshida Y."/>
            <person name="Nishimura Y."/>
            <person name="Nakao S."/>
            <person name="Kobayashi T."/>
            <person name="Momoyama Y."/>
            <person name="Higashiyama T."/>
            <person name="Minoda A."/>
            <person name="Sano M."/>
            <person name="Nomoto H."/>
            <person name="Oishi K."/>
            <person name="Hayashi H."/>
            <person name="Ohta F."/>
            <person name="Nishizaka S."/>
            <person name="Haga S."/>
            <person name="Miura S."/>
            <person name="Morishita T."/>
            <person name="Kabeya Y."/>
            <person name="Terasawa K."/>
            <person name="Suzuki Y."/>
            <person name="Ishii Y."/>
            <person name="Asakawa S."/>
            <person name="Takano H."/>
            <person name="Ohta N."/>
            <person name="Kuroiwa H."/>
            <person name="Tanaka K."/>
            <person name="Shimizu N."/>
            <person name="Sugano S."/>
            <person name="Sato N."/>
            <person name="Nozaki H."/>
            <person name="Ogasawara N."/>
            <person name="Kohara Y."/>
            <person name="Kuroiwa T."/>
        </authorList>
    </citation>
    <scope>NUCLEOTIDE SEQUENCE [LARGE SCALE GENOMIC DNA]</scope>
    <source>
        <strain evidence="12 13">10D</strain>
    </source>
</reference>
<evidence type="ECO:0000256" key="1">
    <source>
        <dbReference type="ARBA" id="ARBA00004567"/>
    </source>
</evidence>
<evidence type="ECO:0000256" key="7">
    <source>
        <dbReference type="ARBA" id="ARBA00023132"/>
    </source>
</evidence>
<dbReference type="OrthoDB" id="344345at2759"/>
<evidence type="ECO:0000256" key="3">
    <source>
        <dbReference type="ARBA" id="ARBA00022448"/>
    </source>
</evidence>
<dbReference type="Pfam" id="PF05064">
    <property type="entry name" value="Nsp1_C"/>
    <property type="match status" value="1"/>
</dbReference>
<dbReference type="GO" id="GO:0017056">
    <property type="term" value="F:structural constituent of nuclear pore"/>
    <property type="evidence" value="ECO:0007669"/>
    <property type="project" value="InterPro"/>
</dbReference>
<accession>M1UVA1</accession>
<dbReference type="GO" id="GO:0006405">
    <property type="term" value="P:RNA export from nucleus"/>
    <property type="evidence" value="ECO:0007669"/>
    <property type="project" value="TreeGrafter"/>
</dbReference>
<keyword evidence="7" id="KW-0906">Nuclear pore complex</keyword>
<dbReference type="KEGG" id="cme:CYME_CMP228C"/>
<feature type="coiled-coil region" evidence="9">
    <location>
        <begin position="773"/>
        <end position="807"/>
    </location>
</feature>
<dbReference type="HOGENOM" id="CLU_303738_0_0_1"/>
<evidence type="ECO:0000256" key="5">
    <source>
        <dbReference type="ARBA" id="ARBA00022927"/>
    </source>
</evidence>
<dbReference type="GO" id="GO:0044613">
    <property type="term" value="C:nuclear pore central transport channel"/>
    <property type="evidence" value="ECO:0007669"/>
    <property type="project" value="TreeGrafter"/>
</dbReference>
<feature type="domain" description="Nucleoporin NSP1-like C-terminal" evidence="11">
    <location>
        <begin position="739"/>
        <end position="834"/>
    </location>
</feature>
<keyword evidence="9" id="KW-0175">Coiled coil</keyword>
<evidence type="ECO:0000256" key="4">
    <source>
        <dbReference type="ARBA" id="ARBA00022816"/>
    </source>
</evidence>
<comment type="similarity">
    <text evidence="2">Belongs to the nucleoporin NSP1/NUP62 family.</text>
</comment>
<reference evidence="12 13" key="2">
    <citation type="journal article" date="2007" name="BMC Biol.">
        <title>A 100%-complete sequence reveals unusually simple genomic features in the hot-spring red alga Cyanidioschyzon merolae.</title>
        <authorList>
            <person name="Nozaki H."/>
            <person name="Takano H."/>
            <person name="Misumi O."/>
            <person name="Terasawa K."/>
            <person name="Matsuzaki M."/>
            <person name="Maruyama S."/>
            <person name="Nishida K."/>
            <person name="Yagisawa F."/>
            <person name="Yoshida Y."/>
            <person name="Fujiwara T."/>
            <person name="Takio S."/>
            <person name="Tamura K."/>
            <person name="Chung S.J."/>
            <person name="Nakamura S."/>
            <person name="Kuroiwa H."/>
            <person name="Tanaka K."/>
            <person name="Sato N."/>
            <person name="Kuroiwa T."/>
        </authorList>
    </citation>
    <scope>NUCLEOTIDE SEQUENCE [LARGE SCALE GENOMIC DNA]</scope>
    <source>
        <strain evidence="12 13">10D</strain>
    </source>
</reference>
<feature type="compositionally biased region" description="Polar residues" evidence="10">
    <location>
        <begin position="549"/>
        <end position="560"/>
    </location>
</feature>
<dbReference type="GO" id="GO:0006606">
    <property type="term" value="P:protein import into nucleus"/>
    <property type="evidence" value="ECO:0007669"/>
    <property type="project" value="TreeGrafter"/>
</dbReference>
<dbReference type="eggNOG" id="KOG2196">
    <property type="taxonomic scope" value="Eukaryota"/>
</dbReference>
<feature type="compositionally biased region" description="Low complexity" evidence="10">
    <location>
        <begin position="141"/>
        <end position="154"/>
    </location>
</feature>
<protein>
    <recommendedName>
        <fullName evidence="11">Nucleoporin NSP1-like C-terminal domain-containing protein</fullName>
    </recommendedName>
</protein>
<feature type="compositionally biased region" description="Low complexity" evidence="10">
    <location>
        <begin position="184"/>
        <end position="203"/>
    </location>
</feature>
<dbReference type="InterPro" id="IPR026010">
    <property type="entry name" value="NSP1/NUP62"/>
</dbReference>
<dbReference type="OMA" id="GRPSQQY"/>
<proteinExistence type="inferred from homology"/>
<feature type="compositionally biased region" description="Low complexity" evidence="10">
    <location>
        <begin position="422"/>
        <end position="431"/>
    </location>
</feature>
<dbReference type="AlphaFoldDB" id="M1UVA1"/>
<dbReference type="GeneID" id="16996053"/>
<evidence type="ECO:0000313" key="12">
    <source>
        <dbReference type="EMBL" id="BAM81846.1"/>
    </source>
</evidence>
<feature type="region of interest" description="Disordered" evidence="10">
    <location>
        <begin position="49"/>
        <end position="76"/>
    </location>
</feature>
<dbReference type="InterPro" id="IPR007758">
    <property type="entry name" value="Nucleoporin_NSP1_C"/>
</dbReference>
<dbReference type="EMBL" id="AP006498">
    <property type="protein sequence ID" value="BAM81846.1"/>
    <property type="molecule type" value="Genomic_DNA"/>
</dbReference>
<dbReference type="GO" id="GO:0005543">
    <property type="term" value="F:phospholipid binding"/>
    <property type="evidence" value="ECO:0007669"/>
    <property type="project" value="TreeGrafter"/>
</dbReference>
<evidence type="ECO:0000256" key="6">
    <source>
        <dbReference type="ARBA" id="ARBA00023010"/>
    </source>
</evidence>
<name>M1UVA1_CYAM1</name>
<keyword evidence="3" id="KW-0813">Transport</keyword>
<feature type="compositionally biased region" description="Low complexity" evidence="10">
    <location>
        <begin position="710"/>
        <end position="732"/>
    </location>
</feature>
<feature type="region of interest" description="Disordered" evidence="10">
    <location>
        <begin position="1"/>
        <end position="28"/>
    </location>
</feature>
<keyword evidence="4" id="KW-0509">mRNA transport</keyword>
<evidence type="ECO:0000256" key="10">
    <source>
        <dbReference type="SAM" id="MobiDB-lite"/>
    </source>
</evidence>
<feature type="compositionally biased region" description="Low complexity" evidence="10">
    <location>
        <begin position="259"/>
        <end position="279"/>
    </location>
</feature>
<organism evidence="12 13">
    <name type="scientific">Cyanidioschyzon merolae (strain NIES-3377 / 10D)</name>
    <name type="common">Unicellular red alga</name>
    <dbReference type="NCBI Taxonomy" id="280699"/>
    <lineage>
        <taxon>Eukaryota</taxon>
        <taxon>Rhodophyta</taxon>
        <taxon>Bangiophyceae</taxon>
        <taxon>Cyanidiales</taxon>
        <taxon>Cyanidiaceae</taxon>
        <taxon>Cyanidioschyzon</taxon>
    </lineage>
</organism>
<dbReference type="GO" id="GO:0051028">
    <property type="term" value="P:mRNA transport"/>
    <property type="evidence" value="ECO:0007669"/>
    <property type="project" value="UniProtKB-KW"/>
</dbReference>
<feature type="compositionally biased region" description="Polar residues" evidence="10">
    <location>
        <begin position="500"/>
        <end position="523"/>
    </location>
</feature>
<comment type="subcellular location">
    <subcellularLocation>
        <location evidence="1">Nucleus</location>
        <location evidence="1">Nuclear pore complex</location>
    </subcellularLocation>
</comment>
<dbReference type="RefSeq" id="XP_005537882.1">
    <property type="nucleotide sequence ID" value="XM_005537825.1"/>
</dbReference>
<dbReference type="PANTHER" id="PTHR12084:SF0">
    <property type="entry name" value="NUCLEAR PORE GLYCOPROTEIN P62"/>
    <property type="match status" value="1"/>
</dbReference>
<evidence type="ECO:0000256" key="9">
    <source>
        <dbReference type="SAM" id="Coils"/>
    </source>
</evidence>
<feature type="compositionally biased region" description="Low complexity" evidence="10">
    <location>
        <begin position="357"/>
        <end position="377"/>
    </location>
</feature>
<evidence type="ECO:0000256" key="2">
    <source>
        <dbReference type="ARBA" id="ARBA00005911"/>
    </source>
</evidence>
<keyword evidence="13" id="KW-1185">Reference proteome</keyword>
<evidence type="ECO:0000313" key="13">
    <source>
        <dbReference type="Proteomes" id="UP000007014"/>
    </source>
</evidence>
<gene>
    <name evidence="12" type="ORF">CYME_CMP228C</name>
</gene>
<keyword evidence="5" id="KW-0653">Protein transport</keyword>
<feature type="compositionally biased region" description="Low complexity" evidence="10">
    <location>
        <begin position="49"/>
        <end position="65"/>
    </location>
</feature>
<keyword evidence="6" id="KW-0811">Translocation</keyword>
<feature type="compositionally biased region" description="Low complexity" evidence="10">
    <location>
        <begin position="439"/>
        <end position="450"/>
    </location>
</feature>
<feature type="compositionally biased region" description="Polar residues" evidence="10">
    <location>
        <begin position="298"/>
        <end position="332"/>
    </location>
</feature>
<feature type="region of interest" description="Disordered" evidence="10">
    <location>
        <begin position="171"/>
        <end position="577"/>
    </location>
</feature>